<evidence type="ECO:0000256" key="1">
    <source>
        <dbReference type="SAM" id="SignalP"/>
    </source>
</evidence>
<protein>
    <submittedName>
        <fullName evidence="2">Uncharacterized protein</fullName>
    </submittedName>
</protein>
<dbReference type="OrthoDB" id="96928at2759"/>
<evidence type="ECO:0000313" key="2">
    <source>
        <dbReference type="EnsemblProtists" id="Phyra71697"/>
    </source>
</evidence>
<proteinExistence type="predicted"/>
<dbReference type="AlphaFoldDB" id="H3G9J4"/>
<accession>H3G9J4</accession>
<dbReference type="Proteomes" id="UP000005238">
    <property type="component" value="Unassembled WGS sequence"/>
</dbReference>
<name>H3G9J4_PHYRM</name>
<feature type="signal peptide" evidence="1">
    <location>
        <begin position="1"/>
        <end position="20"/>
    </location>
</feature>
<reference evidence="3" key="1">
    <citation type="journal article" date="2006" name="Science">
        <title>Phytophthora genome sequences uncover evolutionary origins and mechanisms of pathogenesis.</title>
        <authorList>
            <person name="Tyler B.M."/>
            <person name="Tripathy S."/>
            <person name="Zhang X."/>
            <person name="Dehal P."/>
            <person name="Jiang R.H."/>
            <person name="Aerts A."/>
            <person name="Arredondo F.D."/>
            <person name="Baxter L."/>
            <person name="Bensasson D."/>
            <person name="Beynon J.L."/>
            <person name="Chapman J."/>
            <person name="Damasceno C.M."/>
            <person name="Dorrance A.E."/>
            <person name="Dou D."/>
            <person name="Dickerman A.W."/>
            <person name="Dubchak I.L."/>
            <person name="Garbelotto M."/>
            <person name="Gijzen M."/>
            <person name="Gordon S.G."/>
            <person name="Govers F."/>
            <person name="Grunwald N.J."/>
            <person name="Huang W."/>
            <person name="Ivors K.L."/>
            <person name="Jones R.W."/>
            <person name="Kamoun S."/>
            <person name="Krampis K."/>
            <person name="Lamour K.H."/>
            <person name="Lee M.K."/>
            <person name="McDonald W.H."/>
            <person name="Medina M."/>
            <person name="Meijer H.J."/>
            <person name="Nordberg E.K."/>
            <person name="Maclean D.J."/>
            <person name="Ospina-Giraldo M.D."/>
            <person name="Morris P.F."/>
            <person name="Phuntumart V."/>
            <person name="Putnam N.H."/>
            <person name="Rash S."/>
            <person name="Rose J.K."/>
            <person name="Sakihama Y."/>
            <person name="Salamov A.A."/>
            <person name="Savidor A."/>
            <person name="Scheuring C.F."/>
            <person name="Smith B.M."/>
            <person name="Sobral B.W."/>
            <person name="Terry A."/>
            <person name="Torto-Alalibo T.A."/>
            <person name="Win J."/>
            <person name="Xu Z."/>
            <person name="Zhang H."/>
            <person name="Grigoriev I.V."/>
            <person name="Rokhsar D.S."/>
            <person name="Boore J.L."/>
        </authorList>
    </citation>
    <scope>NUCLEOTIDE SEQUENCE [LARGE SCALE GENOMIC DNA]</scope>
    <source>
        <strain evidence="3">Pr102</strain>
    </source>
</reference>
<dbReference type="EnsemblProtists" id="Phyra71697">
    <property type="protein sequence ID" value="Phyra71697"/>
    <property type="gene ID" value="Phyra71697"/>
</dbReference>
<reference evidence="2" key="2">
    <citation type="submission" date="2015-06" db="UniProtKB">
        <authorList>
            <consortium name="EnsemblProtists"/>
        </authorList>
    </citation>
    <scope>IDENTIFICATION</scope>
    <source>
        <strain evidence="2">Pr102</strain>
    </source>
</reference>
<feature type="chain" id="PRO_5003587199" evidence="1">
    <location>
        <begin position="21"/>
        <end position="112"/>
    </location>
</feature>
<dbReference type="GeneID" id="94224876"/>
<dbReference type="RefSeq" id="XP_067748252.1">
    <property type="nucleotide sequence ID" value="XM_067889060.1"/>
</dbReference>
<evidence type="ECO:0000313" key="3">
    <source>
        <dbReference type="Proteomes" id="UP000005238"/>
    </source>
</evidence>
<sequence>MKLSLFVAALVGLTISAVDATVHLRVHILTELAVQGAVCESPSRAAKCGAGLFCQMEDEDNGYCRKKSPALGEICGGKAPDGPWAVTCNSSDLKCVLESETKSTCQKTTDRE</sequence>
<dbReference type="OMA" id="FCQMEDE"/>
<organism evidence="2 3">
    <name type="scientific">Phytophthora ramorum</name>
    <name type="common">Sudden oak death agent</name>
    <dbReference type="NCBI Taxonomy" id="164328"/>
    <lineage>
        <taxon>Eukaryota</taxon>
        <taxon>Sar</taxon>
        <taxon>Stramenopiles</taxon>
        <taxon>Oomycota</taxon>
        <taxon>Peronosporomycetes</taxon>
        <taxon>Peronosporales</taxon>
        <taxon>Peronosporaceae</taxon>
        <taxon>Phytophthora</taxon>
    </lineage>
</organism>
<dbReference type="EMBL" id="DS566036">
    <property type="status" value="NOT_ANNOTATED_CDS"/>
    <property type="molecule type" value="Genomic_DNA"/>
</dbReference>
<keyword evidence="3" id="KW-1185">Reference proteome</keyword>
<dbReference type="HOGENOM" id="CLU_2176051_0_0_1"/>
<dbReference type="InParanoid" id="H3G9J4"/>
<dbReference type="VEuPathDB" id="FungiDB:KRP23_4134"/>
<keyword evidence="1" id="KW-0732">Signal</keyword>
<dbReference type="VEuPathDB" id="FungiDB:KRP22_2620"/>